<dbReference type="FunFam" id="1.10.10.10:FF:000001">
    <property type="entry name" value="LysR family transcriptional regulator"/>
    <property type="match status" value="1"/>
</dbReference>
<dbReference type="EMBL" id="QFYP01000001">
    <property type="protein sequence ID" value="RAK59306.1"/>
    <property type="molecule type" value="Genomic_DNA"/>
</dbReference>
<feature type="domain" description="HTH lysR-type" evidence="6">
    <location>
        <begin position="3"/>
        <end position="60"/>
    </location>
</feature>
<dbReference type="GO" id="GO:0003700">
    <property type="term" value="F:DNA-binding transcription factor activity"/>
    <property type="evidence" value="ECO:0007669"/>
    <property type="project" value="InterPro"/>
</dbReference>
<sequence>MLPTLRQLQYLKLLAEHGSFGRAADAAHVTQPTLSAGIQELERTLGAAVVDRARSGVILTAVGEEALRRATVILNEAEELVEAAANAGKPLAGRFRLGVIPTIAPFLLPIALPLLRQQFPKLRLFLREDLTQRLIAALKAGQLDAALIALPYDMTGLNWAHVSNDELMAAMPANHRLASQRSATPEDMEREGLILLEDGHCLREHALAACGLKPPKASDEETFAATSLPTLVQMVGSGLGVTFLPAMAVQAGLAEAAPIAIRPIDAKDPSREIVVAWRAGSNRSAEGKLLAEVLRQAQPGK</sequence>
<dbReference type="Pfam" id="PF03466">
    <property type="entry name" value="LysR_substrate"/>
    <property type="match status" value="1"/>
</dbReference>
<reference evidence="8" key="1">
    <citation type="submission" date="2018-05" db="EMBL/GenBank/DDBJ databases">
        <authorList>
            <person name="Li X."/>
        </authorList>
    </citation>
    <scope>NUCLEOTIDE SEQUENCE [LARGE SCALE GENOMIC DNA]</scope>
    <source>
        <strain evidence="8">HKS-05</strain>
    </source>
</reference>
<evidence type="ECO:0000256" key="3">
    <source>
        <dbReference type="ARBA" id="ARBA00023125"/>
    </source>
</evidence>
<dbReference type="PROSITE" id="PS50931">
    <property type="entry name" value="HTH_LYSR"/>
    <property type="match status" value="1"/>
</dbReference>
<evidence type="ECO:0000259" key="6">
    <source>
        <dbReference type="PROSITE" id="PS50931"/>
    </source>
</evidence>
<dbReference type="AlphaFoldDB" id="A0A328B054"/>
<dbReference type="InterPro" id="IPR036390">
    <property type="entry name" value="WH_DNA-bd_sf"/>
</dbReference>
<dbReference type="SUPFAM" id="SSF46785">
    <property type="entry name" value="Winged helix' DNA-binding domain"/>
    <property type="match status" value="1"/>
</dbReference>
<dbReference type="GO" id="GO:0003677">
    <property type="term" value="F:DNA binding"/>
    <property type="evidence" value="ECO:0007669"/>
    <property type="project" value="UniProtKB-KW"/>
</dbReference>
<dbReference type="InterPro" id="IPR000847">
    <property type="entry name" value="LysR_HTH_N"/>
</dbReference>
<dbReference type="PANTHER" id="PTHR30346:SF26">
    <property type="entry name" value="HYDROGEN PEROXIDE-INDUCIBLE GENES ACTIVATOR"/>
    <property type="match status" value="1"/>
</dbReference>
<dbReference type="Gene3D" id="1.10.10.10">
    <property type="entry name" value="Winged helix-like DNA-binding domain superfamily/Winged helix DNA-binding domain"/>
    <property type="match status" value="1"/>
</dbReference>
<dbReference type="InterPro" id="IPR036388">
    <property type="entry name" value="WH-like_DNA-bd_sf"/>
</dbReference>
<accession>A0A328B054</accession>
<comment type="caution">
    <text evidence="7">The sequence shown here is derived from an EMBL/GenBank/DDBJ whole genome shotgun (WGS) entry which is preliminary data.</text>
</comment>
<dbReference type="PRINTS" id="PR00039">
    <property type="entry name" value="HTHLYSR"/>
</dbReference>
<dbReference type="InterPro" id="IPR005119">
    <property type="entry name" value="LysR_subst-bd"/>
</dbReference>
<dbReference type="PANTHER" id="PTHR30346">
    <property type="entry name" value="TRANSCRIPTIONAL DUAL REGULATOR HCAR-RELATED"/>
    <property type="match status" value="1"/>
</dbReference>
<dbReference type="Gene3D" id="3.40.190.10">
    <property type="entry name" value="Periplasmic binding protein-like II"/>
    <property type="match status" value="2"/>
</dbReference>
<evidence type="ECO:0000256" key="5">
    <source>
        <dbReference type="ARBA" id="ARBA00023163"/>
    </source>
</evidence>
<evidence type="ECO:0000256" key="2">
    <source>
        <dbReference type="ARBA" id="ARBA00023015"/>
    </source>
</evidence>
<dbReference type="RefSeq" id="WP_111456599.1">
    <property type="nucleotide sequence ID" value="NZ_QFYP01000001.1"/>
</dbReference>
<protein>
    <submittedName>
        <fullName evidence="7">Hydrogen peroxide-inducible genes activator</fullName>
    </submittedName>
</protein>
<name>A0A328B054_9CAUL</name>
<dbReference type="GO" id="GO:0032993">
    <property type="term" value="C:protein-DNA complex"/>
    <property type="evidence" value="ECO:0007669"/>
    <property type="project" value="TreeGrafter"/>
</dbReference>
<dbReference type="OrthoDB" id="9775392at2"/>
<dbReference type="CDD" id="cd08411">
    <property type="entry name" value="PBP2_OxyR"/>
    <property type="match status" value="1"/>
</dbReference>
<keyword evidence="3" id="KW-0238">DNA-binding</keyword>
<gene>
    <name evidence="7" type="ORF">DJ021_05550</name>
</gene>
<keyword evidence="5" id="KW-0804">Transcription</keyword>
<organism evidence="7 8">
    <name type="scientific">Phenylobacterium hankyongense</name>
    <dbReference type="NCBI Taxonomy" id="1813876"/>
    <lineage>
        <taxon>Bacteria</taxon>
        <taxon>Pseudomonadati</taxon>
        <taxon>Pseudomonadota</taxon>
        <taxon>Alphaproteobacteria</taxon>
        <taxon>Caulobacterales</taxon>
        <taxon>Caulobacteraceae</taxon>
        <taxon>Phenylobacterium</taxon>
    </lineage>
</organism>
<dbReference type="Proteomes" id="UP000249842">
    <property type="component" value="Unassembled WGS sequence"/>
</dbReference>
<keyword evidence="4" id="KW-0010">Activator</keyword>
<evidence type="ECO:0000313" key="8">
    <source>
        <dbReference type="Proteomes" id="UP000249842"/>
    </source>
</evidence>
<evidence type="ECO:0000313" key="7">
    <source>
        <dbReference type="EMBL" id="RAK59306.1"/>
    </source>
</evidence>
<comment type="similarity">
    <text evidence="1">Belongs to the LysR transcriptional regulatory family.</text>
</comment>
<evidence type="ECO:0000256" key="4">
    <source>
        <dbReference type="ARBA" id="ARBA00023159"/>
    </source>
</evidence>
<keyword evidence="8" id="KW-1185">Reference proteome</keyword>
<keyword evidence="2" id="KW-0805">Transcription regulation</keyword>
<evidence type="ECO:0000256" key="1">
    <source>
        <dbReference type="ARBA" id="ARBA00009437"/>
    </source>
</evidence>
<dbReference type="Pfam" id="PF00126">
    <property type="entry name" value="HTH_1"/>
    <property type="match status" value="1"/>
</dbReference>
<proteinExistence type="inferred from homology"/>
<dbReference type="SUPFAM" id="SSF53850">
    <property type="entry name" value="Periplasmic binding protein-like II"/>
    <property type="match status" value="1"/>
</dbReference>